<organism evidence="1 2">
    <name type="scientific">Aureispira anguillae</name>
    <dbReference type="NCBI Taxonomy" id="2864201"/>
    <lineage>
        <taxon>Bacteria</taxon>
        <taxon>Pseudomonadati</taxon>
        <taxon>Bacteroidota</taxon>
        <taxon>Saprospiria</taxon>
        <taxon>Saprospirales</taxon>
        <taxon>Saprospiraceae</taxon>
        <taxon>Aureispira</taxon>
    </lineage>
</organism>
<name>A0A915YFG7_9BACT</name>
<accession>A0A915YFG7</accession>
<gene>
    <name evidence="1" type="ORF">AsAng_0028630</name>
</gene>
<sequence length="53" mass="5999">MGFDFMLDESPFFGDSSVVIYKNNANQRLQALISQSIHLDFPDLLYENGSLSL</sequence>
<evidence type="ECO:0000313" key="2">
    <source>
        <dbReference type="Proteomes" id="UP001060919"/>
    </source>
</evidence>
<dbReference type="EMBL" id="AP026867">
    <property type="protein sequence ID" value="BDS12148.1"/>
    <property type="molecule type" value="Genomic_DNA"/>
</dbReference>
<evidence type="ECO:0000313" key="1">
    <source>
        <dbReference type="EMBL" id="BDS12148.1"/>
    </source>
</evidence>
<keyword evidence="2" id="KW-1185">Reference proteome</keyword>
<proteinExistence type="predicted"/>
<protein>
    <submittedName>
        <fullName evidence="1">Uncharacterized protein</fullName>
    </submittedName>
</protein>
<reference evidence="1" key="1">
    <citation type="submission" date="2022-09" db="EMBL/GenBank/DDBJ databases">
        <title>Aureispira anguillicida sp. nov., isolated from Leptocephalus of Japanese eel Anguilla japonica.</title>
        <authorList>
            <person name="Yuasa K."/>
            <person name="Mekata T."/>
            <person name="Ikunari K."/>
        </authorList>
    </citation>
    <scope>NUCLEOTIDE SEQUENCE</scope>
    <source>
        <strain evidence="1">EL160426</strain>
    </source>
</reference>
<dbReference type="KEGG" id="aup:AsAng_0028630"/>
<dbReference type="AlphaFoldDB" id="A0A915YFG7"/>
<dbReference type="Proteomes" id="UP001060919">
    <property type="component" value="Chromosome"/>
</dbReference>